<comment type="similarity">
    <text evidence="2">Belongs to the mitochondrion-specific ribosomal protein mS31 family.</text>
</comment>
<dbReference type="GO" id="GO:0005840">
    <property type="term" value="C:ribosome"/>
    <property type="evidence" value="ECO:0007669"/>
    <property type="project" value="UniProtKB-KW"/>
</dbReference>
<keyword evidence="5" id="KW-0496">Mitochondrion</keyword>
<dbReference type="PANTHER" id="PTHR13231:SF3">
    <property type="entry name" value="SMALL RIBOSOMAL SUBUNIT PROTEIN MS31"/>
    <property type="match status" value="1"/>
</dbReference>
<evidence type="ECO:0000256" key="3">
    <source>
        <dbReference type="ARBA" id="ARBA00022946"/>
    </source>
</evidence>
<evidence type="ECO:0000256" key="6">
    <source>
        <dbReference type="ARBA" id="ARBA00023274"/>
    </source>
</evidence>
<dbReference type="PANTHER" id="PTHR13231">
    <property type="entry name" value="MITOCHONDRIAL RIBOSOMAL PROTEIN S31"/>
    <property type="match status" value="1"/>
</dbReference>
<keyword evidence="3" id="KW-0809">Transit peptide</keyword>
<keyword evidence="4 11" id="KW-0689">Ribosomal protein</keyword>
<evidence type="ECO:0000256" key="5">
    <source>
        <dbReference type="ARBA" id="ARBA00023128"/>
    </source>
</evidence>
<reference evidence="11" key="1">
    <citation type="submission" date="2025-08" db="UniProtKB">
        <authorList>
            <consortium name="RefSeq"/>
        </authorList>
    </citation>
    <scope>IDENTIFICATION</scope>
</reference>
<feature type="non-terminal residue" evidence="11">
    <location>
        <position position="288"/>
    </location>
</feature>
<dbReference type="Proteomes" id="UP000694923">
    <property type="component" value="Unplaced"/>
</dbReference>
<accession>A0ABM0S2I0</accession>
<dbReference type="GeneID" id="103604283"/>
<evidence type="ECO:0000256" key="1">
    <source>
        <dbReference type="ARBA" id="ARBA00004173"/>
    </source>
</evidence>
<evidence type="ECO:0000313" key="10">
    <source>
        <dbReference type="Proteomes" id="UP000694923"/>
    </source>
</evidence>
<evidence type="ECO:0000256" key="7">
    <source>
        <dbReference type="ARBA" id="ARBA00035133"/>
    </source>
</evidence>
<protein>
    <recommendedName>
        <fullName evidence="7">Small ribosomal subunit protein mS31</fullName>
    </recommendedName>
    <alternativeName>
        <fullName evidence="8">28S ribosomal protein S31, mitochondrial</fullName>
    </alternativeName>
</protein>
<dbReference type="InterPro" id="IPR026299">
    <property type="entry name" value="MRP-S31"/>
</dbReference>
<gene>
    <name evidence="11" type="primary">MRPS31</name>
</gene>
<dbReference type="Pfam" id="PF15433">
    <property type="entry name" value="MRP-S31"/>
    <property type="match status" value="2"/>
</dbReference>
<proteinExistence type="inferred from homology"/>
<evidence type="ECO:0000313" key="11">
    <source>
        <dbReference type="RefSeq" id="XP_008587071.1"/>
    </source>
</evidence>
<keyword evidence="10" id="KW-1185">Reference proteome</keyword>
<dbReference type="RefSeq" id="XP_008587071.1">
    <property type="nucleotide sequence ID" value="XM_008588849.1"/>
</dbReference>
<feature type="compositionally biased region" description="Basic and acidic residues" evidence="9">
    <location>
        <begin position="70"/>
        <end position="86"/>
    </location>
</feature>
<sequence>MFSRVSVFLPLRPLSRLPLSSGSSEVSAAAIVLPAAPHGTVRTKNIQRYFGTNSVVYSKKDEQSVPAGESSRETSESQDGVKENTKKDLLDIIKDMKVELSTVNVQTTKPPNRRPLKSLEATIGRLRRATEDTPMKRNEPLSPELVAAASAVADSLPFDKKTTKSIFSFSNIISDMKVARSAARVSARPMHQFQFDEGFDNSFDQEETANLRKSLRKNIFKGKRLNIFDIKAVTEEVPETETSPSLWDVEFAKQLATVSEQPFQNGFEEMIQWTKEGKLWEFPINNEA</sequence>
<evidence type="ECO:0000256" key="8">
    <source>
        <dbReference type="ARBA" id="ARBA00035363"/>
    </source>
</evidence>
<comment type="subcellular location">
    <subcellularLocation>
        <location evidence="1">Mitochondrion</location>
    </subcellularLocation>
</comment>
<keyword evidence="6" id="KW-0687">Ribonucleoprotein</keyword>
<evidence type="ECO:0000256" key="4">
    <source>
        <dbReference type="ARBA" id="ARBA00022980"/>
    </source>
</evidence>
<evidence type="ECO:0000256" key="9">
    <source>
        <dbReference type="SAM" id="MobiDB-lite"/>
    </source>
</evidence>
<evidence type="ECO:0000256" key="2">
    <source>
        <dbReference type="ARBA" id="ARBA00011057"/>
    </source>
</evidence>
<name>A0ABM0S2I0_GALVR</name>
<feature type="region of interest" description="Disordered" evidence="9">
    <location>
        <begin position="60"/>
        <end position="86"/>
    </location>
</feature>
<organism evidence="10 11">
    <name type="scientific">Galeopterus variegatus</name>
    <name type="common">Malayan flying lemur</name>
    <name type="synonym">Cynocephalus variegatus</name>
    <dbReference type="NCBI Taxonomy" id="482537"/>
    <lineage>
        <taxon>Eukaryota</taxon>
        <taxon>Metazoa</taxon>
        <taxon>Chordata</taxon>
        <taxon>Craniata</taxon>
        <taxon>Vertebrata</taxon>
        <taxon>Euteleostomi</taxon>
        <taxon>Mammalia</taxon>
        <taxon>Eutheria</taxon>
        <taxon>Euarchontoglires</taxon>
        <taxon>Dermoptera</taxon>
        <taxon>Cynocephalidae</taxon>
        <taxon>Galeopterus</taxon>
    </lineage>
</organism>